<feature type="binding site" evidence="9">
    <location>
        <begin position="112"/>
        <end position="116"/>
    </location>
    <ligand>
        <name>GTP</name>
        <dbReference type="ChEBI" id="CHEBI:37565"/>
    </ligand>
</feature>
<proteinExistence type="predicted"/>
<accession>A0A6G3MHV5</accession>
<keyword evidence="5 9" id="KW-0342">GTP-binding</keyword>
<reference evidence="11" key="1">
    <citation type="submission" date="2018-11" db="EMBL/GenBank/DDBJ databases">
        <title>Henneguya salminicola genome and transcriptome.</title>
        <authorList>
            <person name="Yahalomi D."/>
            <person name="Atkinson S.D."/>
            <person name="Neuhof M."/>
            <person name="Chang E.S."/>
            <person name="Philippe H."/>
            <person name="Cartwright P."/>
            <person name="Bartholomew J.L."/>
            <person name="Huchon D."/>
        </authorList>
    </citation>
    <scope>NUCLEOTIDE SEQUENCE</scope>
    <source>
        <strain evidence="11">Hz1</strain>
        <tissue evidence="11">Whole</tissue>
    </source>
</reference>
<dbReference type="GO" id="GO:0001664">
    <property type="term" value="F:G protein-coupled receptor binding"/>
    <property type="evidence" value="ECO:0007669"/>
    <property type="project" value="TreeGrafter"/>
</dbReference>
<feature type="binding site" evidence="10">
    <location>
        <position position="93"/>
    </location>
    <ligand>
        <name>Mg(2+)</name>
        <dbReference type="ChEBI" id="CHEBI:18420"/>
    </ligand>
</feature>
<keyword evidence="4 10" id="KW-0460">Magnesium</keyword>
<dbReference type="GO" id="GO:0003924">
    <property type="term" value="F:GTPase activity"/>
    <property type="evidence" value="ECO:0007669"/>
    <property type="project" value="InterPro"/>
</dbReference>
<dbReference type="EMBL" id="GHBP01004214">
    <property type="protein sequence ID" value="NDJ93600.1"/>
    <property type="molecule type" value="Transcribed_RNA"/>
</dbReference>
<dbReference type="GO" id="GO:0005834">
    <property type="term" value="C:heterotrimeric G-protein complex"/>
    <property type="evidence" value="ECO:0007669"/>
    <property type="project" value="TreeGrafter"/>
</dbReference>
<evidence type="ECO:0000256" key="6">
    <source>
        <dbReference type="ARBA" id="ARBA00023139"/>
    </source>
</evidence>
<dbReference type="InterPro" id="IPR001019">
    <property type="entry name" value="Gprotein_alpha_su"/>
</dbReference>
<evidence type="ECO:0000313" key="11">
    <source>
        <dbReference type="EMBL" id="NDJ93600.1"/>
    </source>
</evidence>
<dbReference type="CDD" id="cd00066">
    <property type="entry name" value="G-alpha"/>
    <property type="match status" value="1"/>
</dbReference>
<dbReference type="InterPro" id="IPR027417">
    <property type="entry name" value="P-loop_NTPase"/>
</dbReference>
<evidence type="ECO:0000256" key="8">
    <source>
        <dbReference type="ARBA" id="ARBA00023288"/>
    </source>
</evidence>
<evidence type="ECO:0000256" key="1">
    <source>
        <dbReference type="ARBA" id="ARBA00022707"/>
    </source>
</evidence>
<dbReference type="PRINTS" id="PR00318">
    <property type="entry name" value="GPROTEINA"/>
</dbReference>
<dbReference type="PROSITE" id="PS51882">
    <property type="entry name" value="G_ALPHA"/>
    <property type="match status" value="1"/>
</dbReference>
<dbReference type="PANTHER" id="PTHR10218:SF362">
    <property type="entry name" value="G PROTEIN ALPHA O SUBUNIT"/>
    <property type="match status" value="1"/>
</dbReference>
<dbReference type="Pfam" id="PF00503">
    <property type="entry name" value="G-alpha"/>
    <property type="match status" value="1"/>
</dbReference>
<feature type="binding site" evidence="9">
    <location>
        <begin position="87"/>
        <end position="93"/>
    </location>
    <ligand>
        <name>GTP</name>
        <dbReference type="ChEBI" id="CHEBI:37565"/>
    </ligand>
</feature>
<dbReference type="SMART" id="SM00275">
    <property type="entry name" value="G_alpha"/>
    <property type="match status" value="1"/>
</dbReference>
<dbReference type="SUPFAM" id="SSF47895">
    <property type="entry name" value="Transducin (alpha subunit), insertion domain"/>
    <property type="match status" value="1"/>
</dbReference>
<dbReference type="AlphaFoldDB" id="A0A6G3MHV5"/>
<keyword evidence="6" id="KW-0564">Palmitate</keyword>
<keyword evidence="3 9" id="KW-0547">Nucleotide-binding</keyword>
<organism evidence="11">
    <name type="scientific">Henneguya salminicola</name>
    <name type="common">Myxosporean</name>
    <dbReference type="NCBI Taxonomy" id="69463"/>
    <lineage>
        <taxon>Eukaryota</taxon>
        <taxon>Metazoa</taxon>
        <taxon>Cnidaria</taxon>
        <taxon>Myxozoa</taxon>
        <taxon>Myxosporea</taxon>
        <taxon>Bivalvulida</taxon>
        <taxon>Platysporina</taxon>
        <taxon>Myxobolidae</taxon>
        <taxon>Henneguya</taxon>
    </lineage>
</organism>
<dbReference type="FunFam" id="3.40.50.300:FF:002307">
    <property type="entry name" value="Guanine nucleotide-binding protein G(k) subunit alpha"/>
    <property type="match status" value="1"/>
</dbReference>
<evidence type="ECO:0000256" key="7">
    <source>
        <dbReference type="ARBA" id="ARBA00023224"/>
    </source>
</evidence>
<keyword evidence="8" id="KW-0449">Lipoprotein</keyword>
<dbReference type="GO" id="GO:0005737">
    <property type="term" value="C:cytoplasm"/>
    <property type="evidence" value="ECO:0007669"/>
    <property type="project" value="TreeGrafter"/>
</dbReference>
<dbReference type="SUPFAM" id="SSF52540">
    <property type="entry name" value="P-loop containing nucleoside triphosphate hydrolases"/>
    <property type="match status" value="1"/>
</dbReference>
<dbReference type="OrthoDB" id="5817230at2759"/>
<dbReference type="GO" id="GO:0046872">
    <property type="term" value="F:metal ion binding"/>
    <property type="evidence" value="ECO:0007669"/>
    <property type="project" value="UniProtKB-KW"/>
</dbReference>
<evidence type="ECO:0000256" key="3">
    <source>
        <dbReference type="ARBA" id="ARBA00022741"/>
    </source>
</evidence>
<dbReference type="InterPro" id="IPR011025">
    <property type="entry name" value="GproteinA_insert"/>
</dbReference>
<dbReference type="GO" id="GO:0031683">
    <property type="term" value="F:G-protein beta/gamma-subunit complex binding"/>
    <property type="evidence" value="ECO:0007669"/>
    <property type="project" value="InterPro"/>
</dbReference>
<dbReference type="Gene3D" id="3.40.50.300">
    <property type="entry name" value="P-loop containing nucleotide triphosphate hydrolases"/>
    <property type="match status" value="1"/>
</dbReference>
<evidence type="ECO:0000256" key="2">
    <source>
        <dbReference type="ARBA" id="ARBA00022723"/>
    </source>
</evidence>
<evidence type="ECO:0000256" key="5">
    <source>
        <dbReference type="ARBA" id="ARBA00023134"/>
    </source>
</evidence>
<name>A0A6G3MHV5_HENSL</name>
<dbReference type="PANTHER" id="PTHR10218">
    <property type="entry name" value="GTP-BINDING PROTEIN ALPHA SUBUNIT"/>
    <property type="match status" value="1"/>
</dbReference>
<feature type="binding site" evidence="9">
    <location>
        <begin position="181"/>
        <end position="184"/>
    </location>
    <ligand>
        <name>GTP</name>
        <dbReference type="ChEBI" id="CHEBI:37565"/>
    </ligand>
</feature>
<keyword evidence="2 10" id="KW-0479">Metal-binding</keyword>
<evidence type="ECO:0000256" key="9">
    <source>
        <dbReference type="PIRSR" id="PIRSR601019-1"/>
    </source>
</evidence>
<evidence type="ECO:0000256" key="4">
    <source>
        <dbReference type="ARBA" id="ARBA00022842"/>
    </source>
</evidence>
<keyword evidence="7" id="KW-0807">Transducer</keyword>
<sequence length="206" mass="23879">MLNNPKFDPNLKFKAMEKILEFCSVGNFATIPPDIWKCLKDLWGLTKFSELVEEAEKYHLNPSTKKLVMDMERISCASYTPVDADILLARVKTTGIKELQFSFRDIIFQIFDVGGQRSERKKWVHCFENVNALLFCASMSEYDQTLIEDNTTNRMKESLKLFSSVLNNPWFVNSSIILFLNKTDLLEEKIQHTPLSVCFPEYTGRI</sequence>
<dbReference type="GO" id="GO:0007188">
    <property type="term" value="P:adenylate cyclase-modulating G protein-coupled receptor signaling pathway"/>
    <property type="evidence" value="ECO:0007669"/>
    <property type="project" value="TreeGrafter"/>
</dbReference>
<protein>
    <submittedName>
        <fullName evidence="11">Guanine nucleotide-binding protein G(O) subunit alpha (Trinotate prediction)</fullName>
    </submittedName>
</protein>
<keyword evidence="1" id="KW-0519">Myristate</keyword>
<dbReference type="GO" id="GO:0005525">
    <property type="term" value="F:GTP binding"/>
    <property type="evidence" value="ECO:0007669"/>
    <property type="project" value="UniProtKB-KW"/>
</dbReference>
<evidence type="ECO:0000256" key="10">
    <source>
        <dbReference type="PIRSR" id="PIRSR601019-2"/>
    </source>
</evidence>